<keyword evidence="6" id="KW-1185">Reference proteome</keyword>
<evidence type="ECO:0000256" key="2">
    <source>
        <dbReference type="SAM" id="MobiDB-lite"/>
    </source>
</evidence>
<reference evidence="5" key="2">
    <citation type="submission" date="2021-12" db="EMBL/GenBank/DDBJ databases">
        <title>Resequencing data analysis of finger millet.</title>
        <authorList>
            <person name="Hatakeyama M."/>
            <person name="Aluri S."/>
            <person name="Balachadran M.T."/>
            <person name="Sivarajan S.R."/>
            <person name="Poveda L."/>
            <person name="Shimizu-Inatsugi R."/>
            <person name="Schlapbach R."/>
            <person name="Sreeman S.M."/>
            <person name="Shimizu K.K."/>
        </authorList>
    </citation>
    <scope>NUCLEOTIDE SEQUENCE</scope>
</reference>
<accession>A0AAV5CB82</accession>
<dbReference type="Pfam" id="PF23598">
    <property type="entry name" value="LRR_14"/>
    <property type="match status" value="1"/>
</dbReference>
<feature type="domain" description="Disease resistance R13L4/SHOC-2-like LRR" evidence="4">
    <location>
        <begin position="118"/>
        <end position="197"/>
    </location>
</feature>
<dbReference type="InterPro" id="IPR058922">
    <property type="entry name" value="WHD_DRP"/>
</dbReference>
<proteinExistence type="predicted"/>
<feature type="compositionally biased region" description="Low complexity" evidence="2">
    <location>
        <begin position="743"/>
        <end position="762"/>
    </location>
</feature>
<evidence type="ECO:0000259" key="4">
    <source>
        <dbReference type="Pfam" id="PF23598"/>
    </source>
</evidence>
<keyword evidence="1" id="KW-0677">Repeat</keyword>
<name>A0AAV5CB82_ELECO</name>
<feature type="domain" description="Disease resistance protein winged helix" evidence="3">
    <location>
        <begin position="2"/>
        <end position="66"/>
    </location>
</feature>
<dbReference type="Gene3D" id="3.80.10.10">
    <property type="entry name" value="Ribonuclease Inhibitor"/>
    <property type="match status" value="2"/>
</dbReference>
<evidence type="ECO:0000256" key="1">
    <source>
        <dbReference type="ARBA" id="ARBA00022737"/>
    </source>
</evidence>
<evidence type="ECO:0000259" key="3">
    <source>
        <dbReference type="Pfam" id="PF23559"/>
    </source>
</evidence>
<dbReference type="Pfam" id="PF23559">
    <property type="entry name" value="WHD_DRP"/>
    <property type="match status" value="1"/>
</dbReference>
<evidence type="ECO:0000313" key="6">
    <source>
        <dbReference type="Proteomes" id="UP001054889"/>
    </source>
</evidence>
<dbReference type="PANTHER" id="PTHR47186">
    <property type="entry name" value="LEUCINE-RICH REPEAT-CONTAINING PROTEIN 57"/>
    <property type="match status" value="1"/>
</dbReference>
<dbReference type="AlphaFoldDB" id="A0AAV5CB82"/>
<reference evidence="5" key="1">
    <citation type="journal article" date="2018" name="DNA Res.">
        <title>Multiple hybrid de novo genome assembly of finger millet, an orphan allotetraploid crop.</title>
        <authorList>
            <person name="Hatakeyama M."/>
            <person name="Aluri S."/>
            <person name="Balachadran M.T."/>
            <person name="Sivarajan S.R."/>
            <person name="Patrignani A."/>
            <person name="Gruter S."/>
            <person name="Poveda L."/>
            <person name="Shimizu-Inatsugi R."/>
            <person name="Baeten J."/>
            <person name="Francoijs K.J."/>
            <person name="Nataraja K.N."/>
            <person name="Reddy Y.A.N."/>
            <person name="Phadnis S."/>
            <person name="Ravikumar R.L."/>
            <person name="Schlapbach R."/>
            <person name="Sreeman S.M."/>
            <person name="Shimizu K.K."/>
        </authorList>
    </citation>
    <scope>NUCLEOTIDE SEQUENCE</scope>
</reference>
<feature type="compositionally biased region" description="Basic and acidic residues" evidence="2">
    <location>
        <begin position="649"/>
        <end position="662"/>
    </location>
</feature>
<feature type="region of interest" description="Disordered" evidence="2">
    <location>
        <begin position="721"/>
        <end position="779"/>
    </location>
</feature>
<dbReference type="EMBL" id="BQKI01000005">
    <property type="protein sequence ID" value="GJM95576.1"/>
    <property type="molecule type" value="Genomic_DNA"/>
</dbReference>
<dbReference type="InterPro" id="IPR055414">
    <property type="entry name" value="LRR_R13L4/SHOC2-like"/>
</dbReference>
<comment type="caution">
    <text evidence="5">The sequence shown here is derived from an EMBL/GenBank/DDBJ whole genome shotgun (WGS) entry which is preliminary data.</text>
</comment>
<dbReference type="SUPFAM" id="SSF52058">
    <property type="entry name" value="L domain-like"/>
    <property type="match status" value="1"/>
</dbReference>
<feature type="region of interest" description="Disordered" evidence="2">
    <location>
        <begin position="611"/>
        <end position="673"/>
    </location>
</feature>
<dbReference type="InterPro" id="IPR032675">
    <property type="entry name" value="LRR_dom_sf"/>
</dbReference>
<dbReference type="Proteomes" id="UP001054889">
    <property type="component" value="Unassembled WGS sequence"/>
</dbReference>
<sequence length="858" mass="96306">MKRRRLVKRWIAEGYVRRTRGSEPEEVGERIFNEFLNMAIIQPIKFAAITSGRVISCNVNPLMLELSISKAIEEKLVCMLDNHSNATAMTDTIRHIVVRSGWQRDQEAEYESMNFSRVRSLTVFGEWRPFLLSRKMRMLRVLDLEGVEGLTGHDLKHIGKFRHLKYLGLRSTNIEHLPKSVGNLQGLETLDIKCTKSGSRSLQFNDLEMDQKTGGAPLGIDVPRDIGDLRALNTLEDFFHTLGHLKSLQYLNVRSELEDSDGLSRSSRGLFFLKSALERLEVLKLYGYLPILPVWISNSRNLFKLHLCRTKLRTNGSTYRMNDLACLPYLTSLLLLSDSITAAGLIFPADGFQEVEARAMPNLRMLQVWGCNNLQQLQFRVGGMPNLETLLIRSSMNLLIGFEAGTMPKLKVLQIHESKKLQWFPLRDSTDTDPMMQCLSINEGVMPNLEILKISSCHELPNLTFGCGALPKLETLEIICCDNLEELSFRSGAVPKLESLIVVRCDNLKLLSGYDGRLSMGTLTNFHVEACPSLRLLQFRRQEMPNLEKLELLYSVSLSVVLEAGAVPKLKMLHIDECERLQCFPLGALSRSSSDEEGELHLEDEVMSGLPDFDTNQAEGCHDQIRSSPSGETEMMLDPETNQTEDLDDHVHSSSSSEREPVDQQSESEDGDEQVKLEEDMMLSLQTLKIGSCNGLYGLSFQCGAMPMLESLQIRDCDNLKSGGSDQKVESRTNGDAEKTEDAAVMSPSAAPSRPSAPCAASGREQRRDASAAQPPWVAARRTRRSTLVRCAHSASCAASACEQRLLPSRRARGHHHGRLHTNCIPFFLVMELLLRRRARPSSFPPSHTEIPVHLLDF</sequence>
<protein>
    <submittedName>
        <fullName evidence="5">Uncharacterized protein</fullName>
    </submittedName>
</protein>
<organism evidence="5 6">
    <name type="scientific">Eleusine coracana subsp. coracana</name>
    <dbReference type="NCBI Taxonomy" id="191504"/>
    <lineage>
        <taxon>Eukaryota</taxon>
        <taxon>Viridiplantae</taxon>
        <taxon>Streptophyta</taxon>
        <taxon>Embryophyta</taxon>
        <taxon>Tracheophyta</taxon>
        <taxon>Spermatophyta</taxon>
        <taxon>Magnoliopsida</taxon>
        <taxon>Liliopsida</taxon>
        <taxon>Poales</taxon>
        <taxon>Poaceae</taxon>
        <taxon>PACMAD clade</taxon>
        <taxon>Chloridoideae</taxon>
        <taxon>Cynodonteae</taxon>
        <taxon>Eleusininae</taxon>
        <taxon>Eleusine</taxon>
    </lineage>
</organism>
<feature type="compositionally biased region" description="Basic and acidic residues" evidence="2">
    <location>
        <begin position="727"/>
        <end position="742"/>
    </location>
</feature>
<evidence type="ECO:0000313" key="5">
    <source>
        <dbReference type="EMBL" id="GJM95576.1"/>
    </source>
</evidence>
<dbReference type="PANTHER" id="PTHR47186:SF57">
    <property type="entry name" value="OS02G0478300 PROTEIN"/>
    <property type="match status" value="1"/>
</dbReference>
<gene>
    <name evidence="5" type="primary">ga12334</name>
    <name evidence="5" type="ORF">PR202_ga12334</name>
</gene>